<evidence type="ECO:0000256" key="4">
    <source>
        <dbReference type="ARBA" id="ARBA00022723"/>
    </source>
</evidence>
<dbReference type="InterPro" id="IPR059000">
    <property type="entry name" value="ATPase_P-type_domA"/>
</dbReference>
<dbReference type="SUPFAM" id="SSF81660">
    <property type="entry name" value="Metal cation-transporting ATPase, ATP-binding domain N"/>
    <property type="match status" value="1"/>
</dbReference>
<evidence type="ECO:0000256" key="7">
    <source>
        <dbReference type="ARBA" id="ARBA00022842"/>
    </source>
</evidence>
<dbReference type="GO" id="GO:0019829">
    <property type="term" value="F:ATPase-coupled monoatomic cation transmembrane transporter activity"/>
    <property type="evidence" value="ECO:0007669"/>
    <property type="project" value="InterPro"/>
</dbReference>
<reference evidence="14 15" key="1">
    <citation type="journal article" date="2014" name="Nat. Commun.">
        <title>Klebsormidium flaccidum genome reveals primary factors for plant terrestrial adaptation.</title>
        <authorList>
            <person name="Hori K."/>
            <person name="Maruyama F."/>
            <person name="Fujisawa T."/>
            <person name="Togashi T."/>
            <person name="Yamamoto N."/>
            <person name="Seo M."/>
            <person name="Sato S."/>
            <person name="Yamada T."/>
            <person name="Mori H."/>
            <person name="Tajima N."/>
            <person name="Moriyama T."/>
            <person name="Ikeuchi M."/>
            <person name="Watanabe M."/>
            <person name="Wada H."/>
            <person name="Kobayashi K."/>
            <person name="Saito M."/>
            <person name="Masuda T."/>
            <person name="Sasaki-Sekimoto Y."/>
            <person name="Mashiguchi K."/>
            <person name="Awai K."/>
            <person name="Shimojima M."/>
            <person name="Masuda S."/>
            <person name="Iwai M."/>
            <person name="Nobusawa T."/>
            <person name="Narise T."/>
            <person name="Kondo S."/>
            <person name="Saito H."/>
            <person name="Sato R."/>
            <person name="Murakawa M."/>
            <person name="Ihara Y."/>
            <person name="Oshima-Yamada Y."/>
            <person name="Ohtaka K."/>
            <person name="Satoh M."/>
            <person name="Sonobe K."/>
            <person name="Ishii M."/>
            <person name="Ohtani R."/>
            <person name="Kanamori-Sato M."/>
            <person name="Honoki R."/>
            <person name="Miyazaki D."/>
            <person name="Mochizuki H."/>
            <person name="Umetsu J."/>
            <person name="Higashi K."/>
            <person name="Shibata D."/>
            <person name="Kamiya Y."/>
            <person name="Sato N."/>
            <person name="Nakamura Y."/>
            <person name="Tabata S."/>
            <person name="Ida S."/>
            <person name="Kurokawa K."/>
            <person name="Ohta H."/>
        </authorList>
    </citation>
    <scope>NUCLEOTIDE SEQUENCE [LARGE SCALE GENOMIC DNA]</scope>
    <source>
        <strain evidence="14 15">NIES-2285</strain>
    </source>
</reference>
<dbReference type="InterPro" id="IPR044492">
    <property type="entry name" value="P_typ_ATPase_HD_dom"/>
</dbReference>
<dbReference type="OrthoDB" id="432719at2759"/>
<keyword evidence="5 11" id="KW-0547">Nucleotide-binding</keyword>
<feature type="compositionally biased region" description="Polar residues" evidence="12">
    <location>
        <begin position="10"/>
        <end position="22"/>
    </location>
</feature>
<dbReference type="InterPro" id="IPR027256">
    <property type="entry name" value="P-typ_ATPase_IB"/>
</dbReference>
<protein>
    <recommendedName>
        <fullName evidence="13">P-type ATPase A domain-containing protein</fullName>
    </recommendedName>
</protein>
<dbReference type="Pfam" id="PF00702">
    <property type="entry name" value="Hydrolase"/>
    <property type="match status" value="1"/>
</dbReference>
<keyword evidence="4 11" id="KW-0479">Metal-binding</keyword>
<dbReference type="InterPro" id="IPR018303">
    <property type="entry name" value="ATPase_P-typ_P_site"/>
</dbReference>
<dbReference type="AlphaFoldDB" id="A0A1Y1IIN5"/>
<dbReference type="InterPro" id="IPR008250">
    <property type="entry name" value="ATPase_P-typ_transduc_dom_A_sf"/>
</dbReference>
<evidence type="ECO:0000256" key="11">
    <source>
        <dbReference type="RuleBase" id="RU362081"/>
    </source>
</evidence>
<dbReference type="Gene3D" id="3.40.1110.10">
    <property type="entry name" value="Calcium-transporting ATPase, cytoplasmic domain N"/>
    <property type="match status" value="1"/>
</dbReference>
<evidence type="ECO:0000256" key="3">
    <source>
        <dbReference type="ARBA" id="ARBA00022692"/>
    </source>
</evidence>
<feature type="transmembrane region" description="Helical" evidence="11">
    <location>
        <begin position="210"/>
        <end position="227"/>
    </location>
</feature>
<keyword evidence="6 11" id="KW-0067">ATP-binding</keyword>
<evidence type="ECO:0000256" key="6">
    <source>
        <dbReference type="ARBA" id="ARBA00022840"/>
    </source>
</evidence>
<evidence type="ECO:0000313" key="14">
    <source>
        <dbReference type="EMBL" id="GAQ88586.1"/>
    </source>
</evidence>
<feature type="region of interest" description="Disordered" evidence="12">
    <location>
        <begin position="872"/>
        <end position="900"/>
    </location>
</feature>
<dbReference type="EMBL" id="DF237391">
    <property type="protein sequence ID" value="GAQ88586.1"/>
    <property type="molecule type" value="Genomic_DNA"/>
</dbReference>
<dbReference type="InterPro" id="IPR051949">
    <property type="entry name" value="Cation_Transport_ATPase"/>
</dbReference>
<dbReference type="InterPro" id="IPR036412">
    <property type="entry name" value="HAD-like_sf"/>
</dbReference>
<keyword evidence="10 11" id="KW-0472">Membrane</keyword>
<evidence type="ECO:0000256" key="10">
    <source>
        <dbReference type="ARBA" id="ARBA00023136"/>
    </source>
</evidence>
<gene>
    <name evidence="14" type="ORF">KFL_004420010</name>
</gene>
<keyword evidence="3 11" id="KW-0812">Transmembrane</keyword>
<dbReference type="SFLD" id="SFLDF00027">
    <property type="entry name" value="p-type_atpase"/>
    <property type="match status" value="1"/>
</dbReference>
<feature type="compositionally biased region" description="Polar residues" evidence="12">
    <location>
        <begin position="57"/>
        <end position="67"/>
    </location>
</feature>
<feature type="region of interest" description="Disordered" evidence="12">
    <location>
        <begin position="96"/>
        <end position="180"/>
    </location>
</feature>
<feature type="transmembrane region" description="Helical" evidence="11">
    <location>
        <begin position="485"/>
        <end position="508"/>
    </location>
</feature>
<evidence type="ECO:0000256" key="1">
    <source>
        <dbReference type="ARBA" id="ARBA00004141"/>
    </source>
</evidence>
<feature type="transmembrane region" description="Helical" evidence="11">
    <location>
        <begin position="239"/>
        <end position="257"/>
    </location>
</feature>
<dbReference type="PRINTS" id="PR00119">
    <property type="entry name" value="CATATPASE"/>
</dbReference>
<dbReference type="PANTHER" id="PTHR43079:SF1">
    <property type="entry name" value="CADMIUM_ZINC-TRANSPORTING ATPASE HMA1, CHLOROPLASTIC-RELATED"/>
    <property type="match status" value="1"/>
</dbReference>
<dbReference type="OMA" id="HLHLMET"/>
<feature type="region of interest" description="Disordered" evidence="12">
    <location>
        <begin position="1"/>
        <end position="80"/>
    </location>
</feature>
<dbReference type="GO" id="GO:0016020">
    <property type="term" value="C:membrane"/>
    <property type="evidence" value="ECO:0007669"/>
    <property type="project" value="UniProtKB-SubCell"/>
</dbReference>
<proteinExistence type="inferred from homology"/>
<dbReference type="Pfam" id="PF00122">
    <property type="entry name" value="E1-E2_ATPase"/>
    <property type="match status" value="1"/>
</dbReference>
<dbReference type="PANTHER" id="PTHR43079">
    <property type="entry name" value="PROBABLE CADMIUM/ZINC-TRANSPORTING ATPASE HMA1"/>
    <property type="match status" value="1"/>
</dbReference>
<feature type="transmembrane region" description="Helical" evidence="11">
    <location>
        <begin position="263"/>
        <end position="284"/>
    </location>
</feature>
<evidence type="ECO:0000256" key="8">
    <source>
        <dbReference type="ARBA" id="ARBA00022967"/>
    </source>
</evidence>
<keyword evidence="7" id="KW-0460">Magnesium</keyword>
<feature type="domain" description="P-type ATPase A" evidence="13">
    <location>
        <begin position="347"/>
        <end position="431"/>
    </location>
</feature>
<dbReference type="SFLD" id="SFLDS00003">
    <property type="entry name" value="Haloacid_Dehalogenase"/>
    <property type="match status" value="1"/>
</dbReference>
<dbReference type="STRING" id="105231.A0A1Y1IIN5"/>
<feature type="compositionally biased region" description="Basic and acidic residues" evidence="12">
    <location>
        <begin position="128"/>
        <end position="152"/>
    </location>
</feature>
<feature type="transmembrane region" description="Helical" evidence="11">
    <location>
        <begin position="452"/>
        <end position="473"/>
    </location>
</feature>
<feature type="transmembrane region" description="Helical" evidence="11">
    <location>
        <begin position="821"/>
        <end position="840"/>
    </location>
</feature>
<evidence type="ECO:0000259" key="13">
    <source>
        <dbReference type="Pfam" id="PF00122"/>
    </source>
</evidence>
<keyword evidence="9 11" id="KW-1133">Transmembrane helix</keyword>
<accession>A0A1Y1IIN5</accession>
<evidence type="ECO:0000256" key="5">
    <source>
        <dbReference type="ARBA" id="ARBA00022741"/>
    </source>
</evidence>
<dbReference type="Proteomes" id="UP000054558">
    <property type="component" value="Unassembled WGS sequence"/>
</dbReference>
<dbReference type="NCBIfam" id="TIGR01494">
    <property type="entry name" value="ATPase_P-type"/>
    <property type="match status" value="2"/>
</dbReference>
<dbReference type="SUPFAM" id="SSF56784">
    <property type="entry name" value="HAD-like"/>
    <property type="match status" value="1"/>
</dbReference>
<dbReference type="Gene3D" id="3.40.50.1000">
    <property type="entry name" value="HAD superfamily/HAD-like"/>
    <property type="match status" value="1"/>
</dbReference>
<evidence type="ECO:0000256" key="12">
    <source>
        <dbReference type="SAM" id="MobiDB-lite"/>
    </source>
</evidence>
<dbReference type="NCBIfam" id="TIGR01525">
    <property type="entry name" value="ATPase-IB_hvy"/>
    <property type="match status" value="1"/>
</dbReference>
<organism evidence="14 15">
    <name type="scientific">Klebsormidium nitens</name>
    <name type="common">Green alga</name>
    <name type="synonym">Ulothrix nitens</name>
    <dbReference type="NCBI Taxonomy" id="105231"/>
    <lineage>
        <taxon>Eukaryota</taxon>
        <taxon>Viridiplantae</taxon>
        <taxon>Streptophyta</taxon>
        <taxon>Klebsormidiophyceae</taxon>
        <taxon>Klebsormidiales</taxon>
        <taxon>Klebsormidiaceae</taxon>
        <taxon>Klebsormidium</taxon>
    </lineage>
</organism>
<name>A0A1Y1IIN5_KLENI</name>
<dbReference type="GO" id="GO:0005524">
    <property type="term" value="F:ATP binding"/>
    <property type="evidence" value="ECO:0007669"/>
    <property type="project" value="UniProtKB-UniRule"/>
</dbReference>
<sequence length="900" mass="93937">MPGYVVRPGSQRQVGRSSTSVGLDSDKSDWAGGRAVGSRKFAAGASQSDGHIGQHDSLPSSSAIDQQGHSHGDQSHSNGFQPVQNAAQIDALEHKREHEHGHHRQNENGYEPRHNRSYTEGHAQGHTHTHDHAHGHSPESDHTHDHEHDHGQKAGHSHGHGHENGHSHSHGGHSHGGVEAVHDPNRLQAAILAIAKALRWYQLANFLRESLPVAFGASALLLCSFLVPRVLPTAVGAKIGTALVTAVFGLIGTPALLDSMVDLAGGHINIHVLMALAAFASVAMGSPLEGALLLCLFTVSHAAEDALIERAQTDVSALEELSPESALVLSYFDPAHPPAMNALVSNPVPLKTVARNSFVLVRAGETVPLDGVVVMGKSTCTLEHLTGESTPVVKKKGDSVPGGAQNLEGLLIVKVEKVWSDSTVARIVRLTAEAAAGRPKLQKWVDEFGEKYSQVVVVLSALVGILGPVLFGWPLSGRGESPGAIYRALGLMVAMSPCALAAAPLSYVAGISACARKGVLLRGGQALDALARCDTVAFDKTGTLTTGELRCTSIQLLHGYASEETASGSPAHGEALAVAAALEQAATHPIARAVLEHARGKALPNVTLEDFRNIPGEGLTARVTTLTGQQKTVKLGTIEFVSEGLGADAAEGLRRAVEREAEKGKESVMAAMSVGSKVSLFLFEDKVRPAAAGVIAFLRGVTRLHTVMLTGDHEASAAKVARVLGLEKKDVFAGLKPEDKLRHVVALSARGGKSGGLIMVGDGINDAPALAAATVGVVLAERASATATAAADVLLLQDDMEGVSFAVAKARQTLAVVKQSIFFALLCMSIAAVPAVSGIIPLWLTVIVHEGSTVLVSLNALRVLRNPKWRIEGNGSDSEESEGEAGDGVAVGKGYNAAVA</sequence>
<dbReference type="SUPFAM" id="SSF81653">
    <property type="entry name" value="Calcium ATPase, transduction domain A"/>
    <property type="match status" value="1"/>
</dbReference>
<feature type="compositionally biased region" description="Basic and acidic residues" evidence="12">
    <location>
        <begin position="96"/>
        <end position="119"/>
    </location>
</feature>
<evidence type="ECO:0000313" key="15">
    <source>
        <dbReference type="Proteomes" id="UP000054558"/>
    </source>
</evidence>
<comment type="similarity">
    <text evidence="2 11">Belongs to the cation transport ATPase (P-type) (TC 3.A.3) family. Type IB subfamily.</text>
</comment>
<dbReference type="InterPro" id="IPR023214">
    <property type="entry name" value="HAD_sf"/>
</dbReference>
<dbReference type="SFLD" id="SFLDG00002">
    <property type="entry name" value="C1.7:_P-type_atpase_like"/>
    <property type="match status" value="1"/>
</dbReference>
<dbReference type="SUPFAM" id="SSF81665">
    <property type="entry name" value="Calcium ATPase, transmembrane domain M"/>
    <property type="match status" value="1"/>
</dbReference>
<evidence type="ECO:0000256" key="2">
    <source>
        <dbReference type="ARBA" id="ARBA00006024"/>
    </source>
</evidence>
<keyword evidence="15" id="KW-1185">Reference proteome</keyword>
<dbReference type="Gene3D" id="2.70.150.10">
    <property type="entry name" value="Calcium-transporting ATPase, cytoplasmic transduction domain A"/>
    <property type="match status" value="1"/>
</dbReference>
<dbReference type="GO" id="GO:0046872">
    <property type="term" value="F:metal ion binding"/>
    <property type="evidence" value="ECO:0007669"/>
    <property type="project" value="UniProtKB-KW"/>
</dbReference>
<dbReference type="InterPro" id="IPR023298">
    <property type="entry name" value="ATPase_P-typ_TM_dom_sf"/>
</dbReference>
<dbReference type="InterPro" id="IPR023299">
    <property type="entry name" value="ATPase_P-typ_cyto_dom_N"/>
</dbReference>
<dbReference type="GO" id="GO:0016887">
    <property type="term" value="F:ATP hydrolysis activity"/>
    <property type="evidence" value="ECO:0007669"/>
    <property type="project" value="InterPro"/>
</dbReference>
<keyword evidence="8" id="KW-1278">Translocase</keyword>
<evidence type="ECO:0000256" key="9">
    <source>
        <dbReference type="ARBA" id="ARBA00022989"/>
    </source>
</evidence>
<dbReference type="PROSITE" id="PS00154">
    <property type="entry name" value="ATPASE_E1_E2"/>
    <property type="match status" value="1"/>
</dbReference>
<dbReference type="InterPro" id="IPR001757">
    <property type="entry name" value="P_typ_ATPase"/>
</dbReference>
<comment type="subcellular location">
    <subcellularLocation>
        <location evidence="1">Membrane</location>
        <topology evidence="1">Multi-pass membrane protein</topology>
    </subcellularLocation>
</comment>